<reference evidence="4 5" key="1">
    <citation type="submission" date="2016-11" db="EMBL/GenBank/DDBJ databases">
        <title>Paenibacillus species isolates.</title>
        <authorList>
            <person name="Beno S.M."/>
        </authorList>
    </citation>
    <scope>NUCLEOTIDE SEQUENCE [LARGE SCALE GENOMIC DNA]</scope>
    <source>
        <strain evidence="4 5">FSL R5-0378</strain>
    </source>
</reference>
<dbReference type="GO" id="GO:0003677">
    <property type="term" value="F:DNA binding"/>
    <property type="evidence" value="ECO:0007669"/>
    <property type="project" value="InterPro"/>
</dbReference>
<dbReference type="RefSeq" id="WP_076173873.1">
    <property type="nucleotide sequence ID" value="NZ_MRTP01000010.1"/>
</dbReference>
<dbReference type="NCBIfam" id="TIGR02937">
    <property type="entry name" value="sigma70-ECF"/>
    <property type="match status" value="1"/>
</dbReference>
<proteinExistence type="predicted"/>
<dbReference type="EMBL" id="MRTP01000010">
    <property type="protein sequence ID" value="OMF50585.1"/>
    <property type="molecule type" value="Genomic_DNA"/>
</dbReference>
<sequence length="311" mass="34549">MTTDTSSLYVEYKPLLSSIAYRMLGSLTDAEDIVQDIFIELETMQTDHILNMKAYLLKMVTNRSINVLKSARKTREVYTGPWLPEPETADAGQTPETAAIQAESVSYALLVLLEQLSPVERAVFILRETLDYDYRDIAELLDKSDANCRKLYSRAKQKVSTAPVPGREERAAAEPPIAVPVESTRVTSDQAKHAEILSRAFMAAANSGDFREFVGMLADDARLYTDGGGKVRSAIFPIIGSHRILAFLQGIAPGNIKPENQLLIDVNGQPGLRLNRGDELFAVLSFQFDSDSRPVRMFMVTNPDKLQHVIP</sequence>
<evidence type="ECO:0000256" key="1">
    <source>
        <dbReference type="ARBA" id="ARBA00011344"/>
    </source>
</evidence>
<dbReference type="InterPro" id="IPR013324">
    <property type="entry name" value="RNA_pol_sigma_r3/r4-like"/>
</dbReference>
<dbReference type="InterPro" id="IPR007627">
    <property type="entry name" value="RNA_pol_sigma70_r2"/>
</dbReference>
<dbReference type="Gene3D" id="1.10.10.10">
    <property type="entry name" value="Winged helix-like DNA-binding domain superfamily/Winged helix DNA-binding domain"/>
    <property type="match status" value="1"/>
</dbReference>
<gene>
    <name evidence="4" type="ORF">BK138_26665</name>
</gene>
<dbReference type="AlphaFoldDB" id="A0A1R1EFG9"/>
<dbReference type="InterPro" id="IPR036388">
    <property type="entry name" value="WH-like_DNA-bd_sf"/>
</dbReference>
<dbReference type="InterPro" id="IPR013325">
    <property type="entry name" value="RNA_pol_sigma_r2"/>
</dbReference>
<feature type="domain" description="RNA polymerase sigma-70 region 2" evidence="2">
    <location>
        <begin position="8"/>
        <end position="73"/>
    </location>
</feature>
<feature type="domain" description="RNA polymerase sigma factor 70 region 4 type 2" evidence="3">
    <location>
        <begin position="108"/>
        <end position="158"/>
    </location>
</feature>
<dbReference type="Proteomes" id="UP000187172">
    <property type="component" value="Unassembled WGS sequence"/>
</dbReference>
<dbReference type="GO" id="GO:0006352">
    <property type="term" value="P:DNA-templated transcription initiation"/>
    <property type="evidence" value="ECO:0007669"/>
    <property type="project" value="InterPro"/>
</dbReference>
<evidence type="ECO:0000259" key="3">
    <source>
        <dbReference type="Pfam" id="PF08281"/>
    </source>
</evidence>
<dbReference type="InterPro" id="IPR013249">
    <property type="entry name" value="RNA_pol_sigma70_r4_t2"/>
</dbReference>
<dbReference type="PANTHER" id="PTHR30173">
    <property type="entry name" value="SIGMA 19 FACTOR"/>
    <property type="match status" value="1"/>
</dbReference>
<dbReference type="Pfam" id="PF04542">
    <property type="entry name" value="Sigma70_r2"/>
    <property type="match status" value="1"/>
</dbReference>
<evidence type="ECO:0000313" key="4">
    <source>
        <dbReference type="EMBL" id="OMF50585.1"/>
    </source>
</evidence>
<dbReference type="PANTHER" id="PTHR30173:SF36">
    <property type="entry name" value="ECF RNA POLYMERASE SIGMA FACTOR SIGJ"/>
    <property type="match status" value="1"/>
</dbReference>
<dbReference type="InterPro" id="IPR052704">
    <property type="entry name" value="ECF_Sigma-70_Domain"/>
</dbReference>
<dbReference type="InterPro" id="IPR014284">
    <property type="entry name" value="RNA_pol_sigma-70_dom"/>
</dbReference>
<organism evidence="4 5">
    <name type="scientific">Paenibacillus rhizosphaerae</name>
    <dbReference type="NCBI Taxonomy" id="297318"/>
    <lineage>
        <taxon>Bacteria</taxon>
        <taxon>Bacillati</taxon>
        <taxon>Bacillota</taxon>
        <taxon>Bacilli</taxon>
        <taxon>Bacillales</taxon>
        <taxon>Paenibacillaceae</taxon>
        <taxon>Paenibacillus</taxon>
    </lineage>
</organism>
<comment type="caution">
    <text evidence="4">The sequence shown here is derived from an EMBL/GenBank/DDBJ whole genome shotgun (WGS) entry which is preliminary data.</text>
</comment>
<accession>A0A1R1EFG9</accession>
<dbReference type="SUPFAM" id="SSF54427">
    <property type="entry name" value="NTF2-like"/>
    <property type="match status" value="1"/>
</dbReference>
<dbReference type="Gene3D" id="1.10.1740.10">
    <property type="match status" value="1"/>
</dbReference>
<comment type="subunit">
    <text evidence="1">Interacts transiently with the RNA polymerase catalytic core formed by RpoA, RpoB, RpoC and RpoZ (2 alpha, 1 beta, 1 beta' and 1 omega subunit) to form the RNA polymerase holoenzyme that can initiate transcription.</text>
</comment>
<evidence type="ECO:0000259" key="2">
    <source>
        <dbReference type="Pfam" id="PF04542"/>
    </source>
</evidence>
<keyword evidence="5" id="KW-1185">Reference proteome</keyword>
<dbReference type="GO" id="GO:0016987">
    <property type="term" value="F:sigma factor activity"/>
    <property type="evidence" value="ECO:0007669"/>
    <property type="project" value="InterPro"/>
</dbReference>
<dbReference type="InterPro" id="IPR032710">
    <property type="entry name" value="NTF2-like_dom_sf"/>
</dbReference>
<dbReference type="Pfam" id="PF08281">
    <property type="entry name" value="Sigma70_r4_2"/>
    <property type="match status" value="1"/>
</dbReference>
<name>A0A1R1EFG9_9BACL</name>
<dbReference type="SUPFAM" id="SSF88946">
    <property type="entry name" value="Sigma2 domain of RNA polymerase sigma factors"/>
    <property type="match status" value="1"/>
</dbReference>
<dbReference type="SUPFAM" id="SSF88659">
    <property type="entry name" value="Sigma3 and sigma4 domains of RNA polymerase sigma factors"/>
    <property type="match status" value="1"/>
</dbReference>
<dbReference type="STRING" id="297318.BK138_26665"/>
<evidence type="ECO:0000313" key="5">
    <source>
        <dbReference type="Proteomes" id="UP000187172"/>
    </source>
</evidence>
<evidence type="ECO:0008006" key="6">
    <source>
        <dbReference type="Google" id="ProtNLM"/>
    </source>
</evidence>
<protein>
    <recommendedName>
        <fullName evidence="6">RNA polymerase</fullName>
    </recommendedName>
</protein>